<evidence type="ECO:0000313" key="2">
    <source>
        <dbReference type="EMBL" id="SHJ48552.1"/>
    </source>
</evidence>
<feature type="transmembrane region" description="Helical" evidence="1">
    <location>
        <begin position="6"/>
        <end position="24"/>
    </location>
</feature>
<keyword evidence="2" id="KW-0808">Transferase</keyword>
<reference evidence="2 3" key="1">
    <citation type="submission" date="2016-11" db="EMBL/GenBank/DDBJ databases">
        <authorList>
            <person name="Jaros S."/>
            <person name="Januszkiewicz K."/>
            <person name="Wedrychowicz H."/>
        </authorList>
    </citation>
    <scope>NUCLEOTIDE SEQUENCE [LARGE SCALE GENOMIC DNA]</scope>
    <source>
        <strain evidence="2 3">DSM 15212</strain>
    </source>
</reference>
<sequence>MIYLTVFFSYFFNKLIIPLVEELYTNSGFLKKNYKGALIPNSMGIIFIFNMLFVSLFILIFIIRINYTEIYIFLLGTLVMGITGLLDDFIGNNDIKGFKGHISMLLKLKLTTGGIKAIFGGVVAILISLTISSNFLNFLTNILVISLFTNFINLVDLRPGRALKVFFVFSMPLLFFVNGIYRIILLSFIGAASAYFSHDIKGRSMLGDVGSNCLGIILGIIATSLEFNIKTLLIIFLILANLYSEIYSFTKLINKNKILNFFDELGRG</sequence>
<accession>A0A1M6JPG8</accession>
<dbReference type="Proteomes" id="UP000184465">
    <property type="component" value="Unassembled WGS sequence"/>
</dbReference>
<feature type="transmembrane region" description="Helical" evidence="1">
    <location>
        <begin position="70"/>
        <end position="90"/>
    </location>
</feature>
<feature type="transmembrane region" description="Helical" evidence="1">
    <location>
        <begin position="135"/>
        <end position="155"/>
    </location>
</feature>
<dbReference type="EMBL" id="FRAG01000001">
    <property type="protein sequence ID" value="SHJ48552.1"/>
    <property type="molecule type" value="Genomic_DNA"/>
</dbReference>
<keyword evidence="1" id="KW-0812">Transmembrane</keyword>
<dbReference type="GO" id="GO:0016740">
    <property type="term" value="F:transferase activity"/>
    <property type="evidence" value="ECO:0007669"/>
    <property type="project" value="UniProtKB-KW"/>
</dbReference>
<feature type="transmembrane region" description="Helical" evidence="1">
    <location>
        <begin position="167"/>
        <end position="196"/>
    </location>
</feature>
<feature type="transmembrane region" description="Helical" evidence="1">
    <location>
        <begin position="45"/>
        <end position="64"/>
    </location>
</feature>
<evidence type="ECO:0000313" key="3">
    <source>
        <dbReference type="Proteomes" id="UP000184465"/>
    </source>
</evidence>
<proteinExistence type="predicted"/>
<gene>
    <name evidence="2" type="ORF">SAMN02745912_00080</name>
</gene>
<feature type="transmembrane region" description="Helical" evidence="1">
    <location>
        <begin position="110"/>
        <end position="129"/>
    </location>
</feature>
<keyword evidence="1" id="KW-1133">Transmembrane helix</keyword>
<organism evidence="2 3">
    <name type="scientific">Paramaledivibacter caminithermalis (strain DSM 15212 / CIP 107654 / DViRD3)</name>
    <name type="common">Clostridium caminithermale</name>
    <dbReference type="NCBI Taxonomy" id="1121301"/>
    <lineage>
        <taxon>Bacteria</taxon>
        <taxon>Bacillati</taxon>
        <taxon>Bacillota</taxon>
        <taxon>Clostridia</taxon>
        <taxon>Peptostreptococcales</taxon>
        <taxon>Caminicellaceae</taxon>
        <taxon>Paramaledivibacter</taxon>
    </lineage>
</organism>
<evidence type="ECO:0000256" key="1">
    <source>
        <dbReference type="SAM" id="Phobius"/>
    </source>
</evidence>
<name>A0A1M6JPG8_PARC5</name>
<dbReference type="STRING" id="1121301.SAMN02745912_00080"/>
<protein>
    <submittedName>
        <fullName evidence="2">UDP-N-acetylmuramyl pentapeptide phosphotransferase/UDP-N-acetylglucosamine-1-phosphate transferase</fullName>
    </submittedName>
</protein>
<feature type="transmembrane region" description="Helical" evidence="1">
    <location>
        <begin position="216"/>
        <end position="243"/>
    </location>
</feature>
<dbReference type="AlphaFoldDB" id="A0A1M6JPG8"/>
<keyword evidence="3" id="KW-1185">Reference proteome</keyword>
<keyword evidence="1" id="KW-0472">Membrane</keyword>